<protein>
    <submittedName>
        <fullName evidence="7">Hemerythrin</fullName>
    </submittedName>
</protein>
<feature type="transmembrane region" description="Helical" evidence="5">
    <location>
        <begin position="12"/>
        <end position="45"/>
    </location>
</feature>
<dbReference type="PROSITE" id="PS51257">
    <property type="entry name" value="PROKAR_LIPOPROTEIN"/>
    <property type="match status" value="1"/>
</dbReference>
<dbReference type="PROSITE" id="PS00550">
    <property type="entry name" value="HEMERYTHRINS"/>
    <property type="match status" value="1"/>
</dbReference>
<evidence type="ECO:0000256" key="3">
    <source>
        <dbReference type="ARBA" id="ARBA00022723"/>
    </source>
</evidence>
<evidence type="ECO:0000259" key="6">
    <source>
        <dbReference type="Pfam" id="PF01814"/>
    </source>
</evidence>
<dbReference type="NCBIfam" id="TIGR02481">
    <property type="entry name" value="hemeryth_dom"/>
    <property type="match status" value="1"/>
</dbReference>
<dbReference type="InterPro" id="IPR035938">
    <property type="entry name" value="Hemerythrin-like_sf"/>
</dbReference>
<dbReference type="SUPFAM" id="SSF47188">
    <property type="entry name" value="Hemerythrin-like"/>
    <property type="match status" value="1"/>
</dbReference>
<dbReference type="RefSeq" id="WP_130601060.1">
    <property type="nucleotide sequence ID" value="NZ_CP034759.1"/>
</dbReference>
<keyword evidence="2" id="KW-0561">Oxygen transport</keyword>
<evidence type="ECO:0000256" key="5">
    <source>
        <dbReference type="SAM" id="Phobius"/>
    </source>
</evidence>
<evidence type="ECO:0000313" key="7">
    <source>
        <dbReference type="EMBL" id="QBG35664.1"/>
    </source>
</evidence>
<dbReference type="Proteomes" id="UP000290244">
    <property type="component" value="Chromosome"/>
</dbReference>
<dbReference type="KEGG" id="lsd:EMK97_08045"/>
<keyword evidence="5" id="KW-0472">Membrane</keyword>
<dbReference type="GO" id="GO:0046872">
    <property type="term" value="F:metal ion binding"/>
    <property type="evidence" value="ECO:0007669"/>
    <property type="project" value="UniProtKB-KW"/>
</dbReference>
<dbReference type="PANTHER" id="PTHR37164">
    <property type="entry name" value="BACTERIOHEMERYTHRIN"/>
    <property type="match status" value="1"/>
</dbReference>
<dbReference type="NCBIfam" id="NF033749">
    <property type="entry name" value="bact_hemeryth"/>
    <property type="match status" value="1"/>
</dbReference>
<dbReference type="Pfam" id="PF01814">
    <property type="entry name" value="Hemerythrin"/>
    <property type="match status" value="1"/>
</dbReference>
<dbReference type="InterPro" id="IPR012312">
    <property type="entry name" value="Hemerythrin-like"/>
</dbReference>
<dbReference type="CDD" id="cd12107">
    <property type="entry name" value="Hemerythrin"/>
    <property type="match status" value="1"/>
</dbReference>
<name>A0A4P6P370_9GAMM</name>
<dbReference type="PANTHER" id="PTHR37164:SF1">
    <property type="entry name" value="BACTERIOHEMERYTHRIN"/>
    <property type="match status" value="1"/>
</dbReference>
<dbReference type="EMBL" id="CP034759">
    <property type="protein sequence ID" value="QBG35664.1"/>
    <property type="molecule type" value="Genomic_DNA"/>
</dbReference>
<dbReference type="Gene3D" id="1.20.120.50">
    <property type="entry name" value="Hemerythrin-like"/>
    <property type="match status" value="1"/>
</dbReference>
<sequence length="193" mass="22692">MSVSNKTKSALFYVVILLMSCAIVLAFVFPSPLVAVLPVAPALMLMPMLRQKHIRQIKWSNDYNLGIDYIDEDHKKLVHLLNQFSIAYDYAQCEEFERDALHELVRYTKYHFRREEALMEEYGYPNLEAHKEEHKAMIDAVDGYVKIYQEQGHESLKQVTNLLEFWLINHIKEADKEYSNYLERLGADVFDID</sequence>
<keyword evidence="5" id="KW-1133">Transmembrane helix</keyword>
<gene>
    <name evidence="7" type="ORF">EMK97_08045</name>
</gene>
<reference evidence="7 8" key="1">
    <citation type="submission" date="2018-12" db="EMBL/GenBank/DDBJ databases">
        <title>Complete genome of Litorilituus sediminis.</title>
        <authorList>
            <person name="Liu A."/>
            <person name="Rong J."/>
        </authorList>
    </citation>
    <scope>NUCLEOTIDE SEQUENCE [LARGE SCALE GENOMIC DNA]</scope>
    <source>
        <strain evidence="7 8">JCM 17549</strain>
    </source>
</reference>
<keyword evidence="4" id="KW-0408">Iron</keyword>
<dbReference type="InterPro" id="IPR050669">
    <property type="entry name" value="Hemerythrin"/>
</dbReference>
<evidence type="ECO:0000256" key="4">
    <source>
        <dbReference type="ARBA" id="ARBA00023004"/>
    </source>
</evidence>
<evidence type="ECO:0000313" key="8">
    <source>
        <dbReference type="Proteomes" id="UP000290244"/>
    </source>
</evidence>
<dbReference type="GO" id="GO:0005344">
    <property type="term" value="F:oxygen carrier activity"/>
    <property type="evidence" value="ECO:0007669"/>
    <property type="project" value="UniProtKB-KW"/>
</dbReference>
<dbReference type="AlphaFoldDB" id="A0A4P6P370"/>
<dbReference type="OrthoDB" id="9813903at2"/>
<keyword evidence="2" id="KW-0813">Transport</keyword>
<feature type="domain" description="Hemerythrin-like" evidence="6">
    <location>
        <begin position="66"/>
        <end position="178"/>
    </location>
</feature>
<comment type="similarity">
    <text evidence="1">Belongs to the hemerythrin family.</text>
</comment>
<proteinExistence type="inferred from homology"/>
<dbReference type="InterPro" id="IPR012827">
    <property type="entry name" value="Hemerythrin_metal-bd"/>
</dbReference>
<dbReference type="InterPro" id="IPR016131">
    <property type="entry name" value="Haemerythrin_Fe_BS"/>
</dbReference>
<evidence type="ECO:0000256" key="1">
    <source>
        <dbReference type="ARBA" id="ARBA00010587"/>
    </source>
</evidence>
<keyword evidence="8" id="KW-1185">Reference proteome</keyword>
<organism evidence="7 8">
    <name type="scientific">Litorilituus sediminis</name>
    <dbReference type="NCBI Taxonomy" id="718192"/>
    <lineage>
        <taxon>Bacteria</taxon>
        <taxon>Pseudomonadati</taxon>
        <taxon>Pseudomonadota</taxon>
        <taxon>Gammaproteobacteria</taxon>
        <taxon>Alteromonadales</taxon>
        <taxon>Colwelliaceae</taxon>
        <taxon>Litorilituus</taxon>
    </lineage>
</organism>
<evidence type="ECO:0000256" key="2">
    <source>
        <dbReference type="ARBA" id="ARBA00022621"/>
    </source>
</evidence>
<keyword evidence="3" id="KW-0479">Metal-binding</keyword>
<accession>A0A4P6P370</accession>
<keyword evidence="5" id="KW-0812">Transmembrane</keyword>